<reference evidence="2" key="2">
    <citation type="submission" date="2023-05" db="EMBL/GenBank/DDBJ databases">
        <authorList>
            <person name="Fouks B."/>
        </authorList>
    </citation>
    <scope>NUCLEOTIDE SEQUENCE</scope>
    <source>
        <strain evidence="2">Stay&amp;Tobe</strain>
        <tissue evidence="2">Testes</tissue>
    </source>
</reference>
<dbReference type="AlphaFoldDB" id="A0AAD7ZUI6"/>
<sequence>LPTEGARDGSSRRHKNGCENTEDGTEEGAKDGSSRRQNNGRDNTEDGTETMFQKIRFCDYQ</sequence>
<feature type="compositionally biased region" description="Basic and acidic residues" evidence="1">
    <location>
        <begin position="1"/>
        <end position="11"/>
    </location>
</feature>
<evidence type="ECO:0000313" key="2">
    <source>
        <dbReference type="EMBL" id="KAJ9586118.1"/>
    </source>
</evidence>
<evidence type="ECO:0000313" key="3">
    <source>
        <dbReference type="Proteomes" id="UP001233999"/>
    </source>
</evidence>
<accession>A0AAD7ZUI6</accession>
<dbReference type="EMBL" id="JASPKZ010007206">
    <property type="protein sequence ID" value="KAJ9586118.1"/>
    <property type="molecule type" value="Genomic_DNA"/>
</dbReference>
<gene>
    <name evidence="2" type="ORF">L9F63_020239</name>
</gene>
<evidence type="ECO:0000256" key="1">
    <source>
        <dbReference type="SAM" id="MobiDB-lite"/>
    </source>
</evidence>
<organism evidence="2 3">
    <name type="scientific">Diploptera punctata</name>
    <name type="common">Pacific beetle cockroach</name>
    <dbReference type="NCBI Taxonomy" id="6984"/>
    <lineage>
        <taxon>Eukaryota</taxon>
        <taxon>Metazoa</taxon>
        <taxon>Ecdysozoa</taxon>
        <taxon>Arthropoda</taxon>
        <taxon>Hexapoda</taxon>
        <taxon>Insecta</taxon>
        <taxon>Pterygota</taxon>
        <taxon>Neoptera</taxon>
        <taxon>Polyneoptera</taxon>
        <taxon>Dictyoptera</taxon>
        <taxon>Blattodea</taxon>
        <taxon>Blaberoidea</taxon>
        <taxon>Blaberidae</taxon>
        <taxon>Diplopterinae</taxon>
        <taxon>Diploptera</taxon>
    </lineage>
</organism>
<feature type="region of interest" description="Disordered" evidence="1">
    <location>
        <begin position="1"/>
        <end position="61"/>
    </location>
</feature>
<keyword evidence="3" id="KW-1185">Reference proteome</keyword>
<protein>
    <submittedName>
        <fullName evidence="2">Uncharacterized protein</fullName>
    </submittedName>
</protein>
<name>A0AAD7ZUI6_DIPPU</name>
<feature type="non-terminal residue" evidence="2">
    <location>
        <position position="1"/>
    </location>
</feature>
<dbReference type="Proteomes" id="UP001233999">
    <property type="component" value="Unassembled WGS sequence"/>
</dbReference>
<feature type="non-terminal residue" evidence="2">
    <location>
        <position position="61"/>
    </location>
</feature>
<comment type="caution">
    <text evidence="2">The sequence shown here is derived from an EMBL/GenBank/DDBJ whole genome shotgun (WGS) entry which is preliminary data.</text>
</comment>
<proteinExistence type="predicted"/>
<reference evidence="2" key="1">
    <citation type="journal article" date="2023" name="IScience">
        <title>Live-bearing cockroach genome reveals convergent evolutionary mechanisms linked to viviparity in insects and beyond.</title>
        <authorList>
            <person name="Fouks B."/>
            <person name="Harrison M.C."/>
            <person name="Mikhailova A.A."/>
            <person name="Marchal E."/>
            <person name="English S."/>
            <person name="Carruthers M."/>
            <person name="Jennings E.C."/>
            <person name="Chiamaka E.L."/>
            <person name="Frigard R.A."/>
            <person name="Pippel M."/>
            <person name="Attardo G.M."/>
            <person name="Benoit J.B."/>
            <person name="Bornberg-Bauer E."/>
            <person name="Tobe S.S."/>
        </authorList>
    </citation>
    <scope>NUCLEOTIDE SEQUENCE</scope>
    <source>
        <strain evidence="2">Stay&amp;Tobe</strain>
    </source>
</reference>